<dbReference type="CDD" id="cd00104">
    <property type="entry name" value="KAZAL_FS"/>
    <property type="match status" value="1"/>
</dbReference>
<feature type="domain" description="Kazal-like" evidence="5">
    <location>
        <begin position="70"/>
        <end position="132"/>
    </location>
</feature>
<proteinExistence type="predicted"/>
<name>A0AAN9A566_HALRR</name>
<dbReference type="PANTHER" id="PTHR10913:SF45">
    <property type="entry name" value="FOLLISTATIN, ISOFORM A-RELATED"/>
    <property type="match status" value="1"/>
</dbReference>
<keyword evidence="4" id="KW-0732">Signal</keyword>
<dbReference type="SMART" id="SM00280">
    <property type="entry name" value="KAZAL"/>
    <property type="match status" value="2"/>
</dbReference>
<dbReference type="InterPro" id="IPR002350">
    <property type="entry name" value="Kazal_dom"/>
</dbReference>
<dbReference type="AlphaFoldDB" id="A0AAN9A566"/>
<keyword evidence="3" id="KW-1015">Disulfide bond</keyword>
<dbReference type="GO" id="GO:0005576">
    <property type="term" value="C:extracellular region"/>
    <property type="evidence" value="ECO:0007669"/>
    <property type="project" value="TreeGrafter"/>
</dbReference>
<gene>
    <name evidence="6" type="ORF">SK128_012292</name>
</gene>
<evidence type="ECO:0000256" key="3">
    <source>
        <dbReference type="ARBA" id="ARBA00023157"/>
    </source>
</evidence>
<dbReference type="PROSITE" id="PS51465">
    <property type="entry name" value="KAZAL_2"/>
    <property type="match status" value="2"/>
</dbReference>
<feature type="chain" id="PRO_5042959499" description="Kazal-like domain-containing protein" evidence="4">
    <location>
        <begin position="19"/>
        <end position="135"/>
    </location>
</feature>
<dbReference type="EMBL" id="JAXCGZ010013344">
    <property type="protein sequence ID" value="KAK7072775.1"/>
    <property type="molecule type" value="Genomic_DNA"/>
</dbReference>
<feature type="signal peptide" evidence="4">
    <location>
        <begin position="1"/>
        <end position="18"/>
    </location>
</feature>
<dbReference type="SUPFAM" id="SSF100895">
    <property type="entry name" value="Kazal-type serine protease inhibitors"/>
    <property type="match status" value="2"/>
</dbReference>
<evidence type="ECO:0000256" key="1">
    <source>
        <dbReference type="ARBA" id="ARBA00022690"/>
    </source>
</evidence>
<dbReference type="InterPro" id="IPR050653">
    <property type="entry name" value="Prot_Inhib_GrowthFact_Antg"/>
</dbReference>
<feature type="domain" description="Kazal-like" evidence="5">
    <location>
        <begin position="15"/>
        <end position="67"/>
    </location>
</feature>
<dbReference type="Pfam" id="PF07648">
    <property type="entry name" value="Kazal_2"/>
    <property type="match status" value="2"/>
</dbReference>
<evidence type="ECO:0000256" key="2">
    <source>
        <dbReference type="ARBA" id="ARBA00022900"/>
    </source>
</evidence>
<keyword evidence="2" id="KW-0722">Serine protease inhibitor</keyword>
<evidence type="ECO:0000259" key="5">
    <source>
        <dbReference type="PROSITE" id="PS51465"/>
    </source>
</evidence>
<dbReference type="Gene3D" id="3.30.60.30">
    <property type="match status" value="2"/>
</dbReference>
<organism evidence="6 7">
    <name type="scientific">Halocaridina rubra</name>
    <name type="common">Hawaiian red shrimp</name>
    <dbReference type="NCBI Taxonomy" id="373956"/>
    <lineage>
        <taxon>Eukaryota</taxon>
        <taxon>Metazoa</taxon>
        <taxon>Ecdysozoa</taxon>
        <taxon>Arthropoda</taxon>
        <taxon>Crustacea</taxon>
        <taxon>Multicrustacea</taxon>
        <taxon>Malacostraca</taxon>
        <taxon>Eumalacostraca</taxon>
        <taxon>Eucarida</taxon>
        <taxon>Decapoda</taxon>
        <taxon>Pleocyemata</taxon>
        <taxon>Caridea</taxon>
        <taxon>Atyoidea</taxon>
        <taxon>Atyidae</taxon>
        <taxon>Halocaridina</taxon>
    </lineage>
</organism>
<evidence type="ECO:0000313" key="7">
    <source>
        <dbReference type="Proteomes" id="UP001381693"/>
    </source>
</evidence>
<evidence type="ECO:0000256" key="4">
    <source>
        <dbReference type="SAM" id="SignalP"/>
    </source>
</evidence>
<dbReference type="Proteomes" id="UP001381693">
    <property type="component" value="Unassembled WGS sequence"/>
</dbReference>
<keyword evidence="1" id="KW-0646">Protease inhibitor</keyword>
<accession>A0AAN9A566</accession>
<evidence type="ECO:0000313" key="6">
    <source>
        <dbReference type="EMBL" id="KAK7072775.1"/>
    </source>
</evidence>
<comment type="caution">
    <text evidence="6">The sequence shown here is derived from an EMBL/GenBank/DDBJ whole genome shotgun (WGS) entry which is preliminary data.</text>
</comment>
<reference evidence="6 7" key="1">
    <citation type="submission" date="2023-11" db="EMBL/GenBank/DDBJ databases">
        <title>Halocaridina rubra genome assembly.</title>
        <authorList>
            <person name="Smith C."/>
        </authorList>
    </citation>
    <scope>NUCLEOTIDE SEQUENCE [LARGE SCALE GENOMIC DNA]</scope>
    <source>
        <strain evidence="6">EP-1</strain>
        <tissue evidence="6">Whole</tissue>
    </source>
</reference>
<dbReference type="InterPro" id="IPR036058">
    <property type="entry name" value="Kazal_dom_sf"/>
</dbReference>
<sequence>MKSLLFALLLFFIAMGNAQECNESCPEYYDPVCGSDGVTYDNMCFLELADCLSEENITLAYPGVCKPDAQLLVPNCQPSMMEEDCNLNTYSPLCEVSGTTYNSLCHLCQAMYEEQKTRNSVYLIAHNGPCNSRKK</sequence>
<dbReference type="PANTHER" id="PTHR10913">
    <property type="entry name" value="FOLLISTATIN-RELATED"/>
    <property type="match status" value="1"/>
</dbReference>
<keyword evidence="7" id="KW-1185">Reference proteome</keyword>
<protein>
    <recommendedName>
        <fullName evidence="5">Kazal-like domain-containing protein</fullName>
    </recommendedName>
</protein>